<protein>
    <submittedName>
        <fullName evidence="1">Uncharacterized protein</fullName>
    </submittedName>
</protein>
<evidence type="ECO:0000313" key="1">
    <source>
        <dbReference type="EMBL" id="MBA0575825.1"/>
    </source>
</evidence>
<name>A0A7J8NFV6_9ROSI</name>
<accession>A0A7J8NFV6</accession>
<evidence type="ECO:0000313" key="2">
    <source>
        <dbReference type="Proteomes" id="UP000593572"/>
    </source>
</evidence>
<gene>
    <name evidence="1" type="ORF">Golob_024246</name>
</gene>
<proteinExistence type="predicted"/>
<keyword evidence="2" id="KW-1185">Reference proteome</keyword>
<dbReference type="AlphaFoldDB" id="A0A7J8NFV6"/>
<dbReference type="EMBL" id="JABEZX010286259">
    <property type="protein sequence ID" value="MBA0575825.1"/>
    <property type="molecule type" value="Genomic_DNA"/>
</dbReference>
<sequence>MKNGSPSKVTGIGTIQIRIHDETIRHCQMLGMCLT</sequence>
<comment type="caution">
    <text evidence="1">The sequence shown here is derived from an EMBL/GenBank/DDBJ whole genome shotgun (WGS) entry which is preliminary data.</text>
</comment>
<dbReference type="Proteomes" id="UP000593572">
    <property type="component" value="Unassembled WGS sequence"/>
</dbReference>
<reference evidence="1 2" key="1">
    <citation type="journal article" date="2019" name="Genome Biol. Evol.">
        <title>Insights into the evolution of the New World diploid cottons (Gossypium, subgenus Houzingenia) based on genome sequencing.</title>
        <authorList>
            <person name="Grover C.E."/>
            <person name="Arick M.A. 2nd"/>
            <person name="Thrash A."/>
            <person name="Conover J.L."/>
            <person name="Sanders W.S."/>
            <person name="Peterson D.G."/>
            <person name="Frelichowski J.E."/>
            <person name="Scheffler J.A."/>
            <person name="Scheffler B.E."/>
            <person name="Wendel J.F."/>
        </authorList>
    </citation>
    <scope>NUCLEOTIDE SEQUENCE [LARGE SCALE GENOMIC DNA]</scope>
    <source>
        <strain evidence="1">157</strain>
        <tissue evidence="1">Leaf</tissue>
    </source>
</reference>
<organism evidence="1 2">
    <name type="scientific">Gossypium lobatum</name>
    <dbReference type="NCBI Taxonomy" id="34289"/>
    <lineage>
        <taxon>Eukaryota</taxon>
        <taxon>Viridiplantae</taxon>
        <taxon>Streptophyta</taxon>
        <taxon>Embryophyta</taxon>
        <taxon>Tracheophyta</taxon>
        <taxon>Spermatophyta</taxon>
        <taxon>Magnoliopsida</taxon>
        <taxon>eudicotyledons</taxon>
        <taxon>Gunneridae</taxon>
        <taxon>Pentapetalae</taxon>
        <taxon>rosids</taxon>
        <taxon>malvids</taxon>
        <taxon>Malvales</taxon>
        <taxon>Malvaceae</taxon>
        <taxon>Malvoideae</taxon>
        <taxon>Gossypium</taxon>
    </lineage>
</organism>